<evidence type="ECO:0000256" key="1">
    <source>
        <dbReference type="ARBA" id="ARBA00006018"/>
    </source>
</evidence>
<dbReference type="STRING" id="671065.MetMK1DRAFT_00005430"/>
<protein>
    <submittedName>
        <fullName evidence="2">Hydrogenase maturation factor</fullName>
    </submittedName>
</protein>
<dbReference type="EMBL" id="JH597761">
    <property type="protein sequence ID" value="EHP70041.1"/>
    <property type="molecule type" value="Genomic_DNA"/>
</dbReference>
<sequence length="77" mass="8529">MSEYDPYDMAHLGKVIEVRGSGAMVDFGGIVREVELGLVEAKEGDLVLVHAGYAIRVVSREEVEGNLREIIENLRDL</sequence>
<keyword evidence="3" id="KW-1185">Reference proteome</keyword>
<dbReference type="SUPFAM" id="SSF159127">
    <property type="entry name" value="HupF/HypC-like"/>
    <property type="match status" value="1"/>
</dbReference>
<dbReference type="Pfam" id="PF01455">
    <property type="entry name" value="HupF_HypC"/>
    <property type="match status" value="1"/>
</dbReference>
<dbReference type="RefSeq" id="WP_009070389.1">
    <property type="nucleotide sequence ID" value="NZ_JH597761.1"/>
</dbReference>
<dbReference type="OrthoDB" id="43695at2157"/>
<organism evidence="2 3">
    <name type="scientific">Metallosphaera yellowstonensis MK1</name>
    <dbReference type="NCBI Taxonomy" id="671065"/>
    <lineage>
        <taxon>Archaea</taxon>
        <taxon>Thermoproteota</taxon>
        <taxon>Thermoprotei</taxon>
        <taxon>Sulfolobales</taxon>
        <taxon>Sulfolobaceae</taxon>
        <taxon>Metallosphaera</taxon>
    </lineage>
</organism>
<dbReference type="InterPro" id="IPR001109">
    <property type="entry name" value="Hydrogenase_HupF/HypC"/>
</dbReference>
<dbReference type="GO" id="GO:0005506">
    <property type="term" value="F:iron ion binding"/>
    <property type="evidence" value="ECO:0007669"/>
    <property type="project" value="TreeGrafter"/>
</dbReference>
<dbReference type="Gene3D" id="2.30.30.140">
    <property type="match status" value="1"/>
</dbReference>
<dbReference type="eggNOG" id="arCOG04427">
    <property type="taxonomic scope" value="Archaea"/>
</dbReference>
<dbReference type="GO" id="GO:1902670">
    <property type="term" value="F:carbon dioxide binding"/>
    <property type="evidence" value="ECO:0007669"/>
    <property type="project" value="TreeGrafter"/>
</dbReference>
<dbReference type="PANTHER" id="PTHR35177">
    <property type="entry name" value="HYDROGENASE MATURATION FACTOR HYBG"/>
    <property type="match status" value="1"/>
</dbReference>
<accession>H2C1C0</accession>
<dbReference type="Proteomes" id="UP000003980">
    <property type="component" value="Unassembled WGS sequence"/>
</dbReference>
<comment type="similarity">
    <text evidence="1">Belongs to the HupF/HypC family.</text>
</comment>
<dbReference type="PANTHER" id="PTHR35177:SF2">
    <property type="entry name" value="HYDROGENASE MATURATION FACTOR HYBG"/>
    <property type="match status" value="1"/>
</dbReference>
<dbReference type="AlphaFoldDB" id="H2C1C0"/>
<name>H2C1C0_9CREN</name>
<dbReference type="GO" id="GO:0051604">
    <property type="term" value="P:protein maturation"/>
    <property type="evidence" value="ECO:0007669"/>
    <property type="project" value="TreeGrafter"/>
</dbReference>
<gene>
    <name evidence="2" type="ORF">MetMK1DRAFT_00005430</name>
</gene>
<evidence type="ECO:0000313" key="2">
    <source>
        <dbReference type="EMBL" id="EHP70041.1"/>
    </source>
</evidence>
<dbReference type="HOGENOM" id="CLU_159381_2_2_2"/>
<evidence type="ECO:0000313" key="3">
    <source>
        <dbReference type="Proteomes" id="UP000003980"/>
    </source>
</evidence>
<proteinExistence type="inferred from homology"/>
<reference evidence="2 3" key="1">
    <citation type="submission" date="2012-01" db="EMBL/GenBank/DDBJ databases">
        <title>Improved High-Quality Draft sequence of Metallosphaera yellowstonensis MK1.</title>
        <authorList>
            <consortium name="US DOE Joint Genome Institute"/>
            <person name="Lucas S."/>
            <person name="Han J."/>
            <person name="Cheng J.-F."/>
            <person name="Goodwin L."/>
            <person name="Pitluck S."/>
            <person name="Peters L."/>
            <person name="Teshima H."/>
            <person name="Detter J.C."/>
            <person name="Han C."/>
            <person name="Tapia R."/>
            <person name="Land M."/>
            <person name="Hauser L."/>
            <person name="Kyrpides N."/>
            <person name="Kozubal M."/>
            <person name="Macur R.E."/>
            <person name="Jay Z."/>
            <person name="Inskeep W."/>
            <person name="Woyke T."/>
        </authorList>
    </citation>
    <scope>NUCLEOTIDE SEQUENCE [LARGE SCALE GENOMIC DNA]</scope>
    <source>
        <strain evidence="2 3">MK1</strain>
    </source>
</reference>